<keyword evidence="1" id="KW-0808">Transferase</keyword>
<reference evidence="2" key="2">
    <citation type="submission" date="2017-12" db="EMBL/GenBank/DDBJ databases">
        <title>Genome sequence of the Bar-tailed Godwit (Limosa lapponica baueri).</title>
        <authorList>
            <person name="Lima N.C.B."/>
            <person name="Parody-Merino A.M."/>
            <person name="Battley P.F."/>
            <person name="Fidler A.E."/>
            <person name="Prosdocimi F."/>
        </authorList>
    </citation>
    <scope>NUCLEOTIDE SEQUENCE [LARGE SCALE GENOMIC DNA]</scope>
</reference>
<gene>
    <name evidence="1" type="ORF">llap_1213</name>
</gene>
<keyword evidence="2" id="KW-1185">Reference proteome</keyword>
<dbReference type="EMBL" id="KZ505652">
    <property type="protein sequence ID" value="PKU48472.1"/>
    <property type="molecule type" value="Genomic_DNA"/>
</dbReference>
<protein>
    <submittedName>
        <fullName evidence="1">Rna-directed dna polymerase from mobile element jockey-like</fullName>
    </submittedName>
</protein>
<dbReference type="OrthoDB" id="411173at2759"/>
<proteinExistence type="predicted"/>
<dbReference type="GO" id="GO:0003964">
    <property type="term" value="F:RNA-directed DNA polymerase activity"/>
    <property type="evidence" value="ECO:0007669"/>
    <property type="project" value="UniProtKB-KW"/>
</dbReference>
<dbReference type="Proteomes" id="UP000233556">
    <property type="component" value="Unassembled WGS sequence"/>
</dbReference>
<evidence type="ECO:0000313" key="2">
    <source>
        <dbReference type="Proteomes" id="UP000233556"/>
    </source>
</evidence>
<keyword evidence="1" id="KW-0548">Nucleotidyltransferase</keyword>
<organism evidence="1 2">
    <name type="scientific">Limosa lapponica baueri</name>
    <dbReference type="NCBI Taxonomy" id="1758121"/>
    <lineage>
        <taxon>Eukaryota</taxon>
        <taxon>Metazoa</taxon>
        <taxon>Chordata</taxon>
        <taxon>Craniata</taxon>
        <taxon>Vertebrata</taxon>
        <taxon>Euteleostomi</taxon>
        <taxon>Archelosauria</taxon>
        <taxon>Archosauria</taxon>
        <taxon>Dinosauria</taxon>
        <taxon>Saurischia</taxon>
        <taxon>Theropoda</taxon>
        <taxon>Coelurosauria</taxon>
        <taxon>Aves</taxon>
        <taxon>Neognathae</taxon>
        <taxon>Neoaves</taxon>
        <taxon>Charadriiformes</taxon>
        <taxon>Scolopacidae</taxon>
        <taxon>Limosa</taxon>
    </lineage>
</organism>
<dbReference type="AlphaFoldDB" id="A0A2I0UQZ1"/>
<name>A0A2I0UQZ1_LIMLA</name>
<keyword evidence="1" id="KW-0695">RNA-directed DNA polymerase</keyword>
<evidence type="ECO:0000313" key="1">
    <source>
        <dbReference type="EMBL" id="PKU48472.1"/>
    </source>
</evidence>
<accession>A0A2I0UQZ1</accession>
<sequence length="150" mass="17509">MALLHAIDQQLLYDSLLSFRLLSYIQLHLQHLLGEDCGFHTHDSRCNKWRMRRRTSLRHLDDGGKCTLSKLADDTKLKGVVEMPGGLPANQRNLTRSEKWTNKDLMMFNKEKCQGLPLGRNNPRYMYVLGPPTWKATWQERIWGSWQTPS</sequence>
<reference evidence="2" key="1">
    <citation type="submission" date="2017-11" db="EMBL/GenBank/DDBJ databases">
        <authorList>
            <person name="Lima N.C."/>
            <person name="Parody-Merino A.M."/>
            <person name="Battley P.F."/>
            <person name="Fidler A.E."/>
            <person name="Prosdocimi F."/>
        </authorList>
    </citation>
    <scope>NUCLEOTIDE SEQUENCE [LARGE SCALE GENOMIC DNA]</scope>
</reference>